<dbReference type="Proteomes" id="UP000064893">
    <property type="component" value="Chromosome"/>
</dbReference>
<dbReference type="KEGG" id="blq:L21SP5_01246"/>
<keyword evidence="2" id="KW-1185">Reference proteome</keyword>
<dbReference type="AlphaFoldDB" id="A0A0S2HY35"/>
<name>A0A0S2HY35_9BACT</name>
<dbReference type="EMBL" id="CP013118">
    <property type="protein sequence ID" value="ALO14900.1"/>
    <property type="molecule type" value="Genomic_DNA"/>
</dbReference>
<dbReference type="STRING" id="1307839.L21SP5_01246"/>
<accession>A0A0S2HY35</accession>
<evidence type="ECO:0000313" key="1">
    <source>
        <dbReference type="EMBL" id="ALO14900.1"/>
    </source>
</evidence>
<gene>
    <name evidence="1" type="ORF">L21SP5_01246</name>
</gene>
<protein>
    <submittedName>
        <fullName evidence="1">Uncharacterized protein</fullName>
    </submittedName>
</protein>
<dbReference type="RefSeq" id="WP_057952411.1">
    <property type="nucleotide sequence ID" value="NZ_CP013118.1"/>
</dbReference>
<reference evidence="1 2" key="1">
    <citation type="submission" date="2015-11" db="EMBL/GenBank/DDBJ databases">
        <title>Description and complete genome sequence of a novel strain predominating in hypersaline microbial mats and representing a new family of the Bacteriodetes phylum.</title>
        <authorList>
            <person name="Spring S."/>
            <person name="Bunk B."/>
            <person name="Sproer C."/>
            <person name="Klenk H.-P."/>
        </authorList>
    </citation>
    <scope>NUCLEOTIDE SEQUENCE [LARGE SCALE GENOMIC DNA]</scope>
    <source>
        <strain evidence="1 2">L21-Spi-D4</strain>
    </source>
</reference>
<evidence type="ECO:0000313" key="2">
    <source>
        <dbReference type="Proteomes" id="UP000064893"/>
    </source>
</evidence>
<organism evidence="1 2">
    <name type="scientific">Salinivirga cyanobacteriivorans</name>
    <dbReference type="NCBI Taxonomy" id="1307839"/>
    <lineage>
        <taxon>Bacteria</taxon>
        <taxon>Pseudomonadati</taxon>
        <taxon>Bacteroidota</taxon>
        <taxon>Bacteroidia</taxon>
        <taxon>Bacteroidales</taxon>
        <taxon>Salinivirgaceae</taxon>
        <taxon>Salinivirga</taxon>
    </lineage>
</organism>
<proteinExistence type="predicted"/>
<sequence>MSSYYCPVCKAKLVVDNNLVLAVKSERNEKGIIFLNPEIGNYDISTNPEFEIEEGKKYQFYCPACHVELNDKEKEDLVKVFMTEDGKDYEVYFSNLAGEKATYKVDKRDKNALIAGINKARYEKYFELDDKYKKYL</sequence>
<dbReference type="OrthoDB" id="1118787at2"/>